<comment type="caution">
    <text evidence="10">The sequence shown here is derived from an EMBL/GenBank/DDBJ whole genome shotgun (WGS) entry which is preliminary data.</text>
</comment>
<dbReference type="OrthoDB" id="9800864at2"/>
<dbReference type="Gene3D" id="1.10.580.10">
    <property type="entry name" value="Citrate Synthase, domain 1"/>
    <property type="match status" value="1"/>
</dbReference>
<dbReference type="InterPro" id="IPR019810">
    <property type="entry name" value="Citrate_synthase_AS"/>
</dbReference>
<evidence type="ECO:0000256" key="8">
    <source>
        <dbReference type="PIRNR" id="PIRNR001369"/>
    </source>
</evidence>
<dbReference type="Pfam" id="PF00285">
    <property type="entry name" value="Citrate_synt"/>
    <property type="match status" value="1"/>
</dbReference>
<dbReference type="PRINTS" id="PR00143">
    <property type="entry name" value="CITRTSNTHASE"/>
</dbReference>
<dbReference type="PANTHER" id="PTHR11739:SF25">
    <property type="entry name" value="CITRATE SYNTHASE-RELATED PROTEIN DDB_G0287281"/>
    <property type="match status" value="1"/>
</dbReference>
<dbReference type="InterPro" id="IPR011278">
    <property type="entry name" value="2-MeCitrate/Citrate_synth_II"/>
</dbReference>
<dbReference type="RefSeq" id="WP_013971911.1">
    <property type="nucleotide sequence ID" value="NZ_BSKL01000014.1"/>
</dbReference>
<evidence type="ECO:0000256" key="9">
    <source>
        <dbReference type="RuleBase" id="RU003406"/>
    </source>
</evidence>
<comment type="pathway">
    <text evidence="1">Carbohydrate metabolism; tricarboxylic acid cycle; isocitrate from oxaloacetate: step 1/2.</text>
</comment>
<comment type="pathway">
    <text evidence="2">Organic acid metabolism; propanoate degradation.</text>
</comment>
<evidence type="ECO:0000256" key="7">
    <source>
        <dbReference type="ARBA" id="ARBA00049288"/>
    </source>
</evidence>
<dbReference type="InterPro" id="IPR036969">
    <property type="entry name" value="Citrate_synthase_sf"/>
</dbReference>
<sequence>MAEAKVLSGAGLRGQVAGQTALSTVGQAGAGLTYRGYDVRDLAAGAEFEEVAYLLLYGELPSKAELADYKRKLKGLRDLPQALKEVLERIPRDAHPMDVMRTGCSVLGTLEPELTFEAQRDKTDRLLALFPAVMCYWYRFTHDGVRIDCTSDEDTLGGHFLHLLHGKKPSELHVKVMNVSLILYAEHEFNASTFTARVCASTLSDLYSCVTAAIGSLRGPLHGGANEAAMELIERFQSPQEATAELLRMLERKDKIMGFGHAIYKESDPRNEVIKGWSKQLADEVGDKVLYPVSEAIDKTMWEQKRLFPNADFYHASAYHFMGIPTKLFTPIFVCSRLTGWAAHVFEQRANNRIIRPSAEYVGVEQRQFVPIEQR</sequence>
<dbReference type="Gene3D" id="1.10.230.10">
    <property type="entry name" value="Cytochrome P450-Terp, domain 2"/>
    <property type="match status" value="1"/>
</dbReference>
<dbReference type="CDD" id="cd06108">
    <property type="entry name" value="Ec2MCS_like"/>
    <property type="match status" value="1"/>
</dbReference>
<keyword evidence="10" id="KW-0012">Acyltransferase</keyword>
<dbReference type="GO" id="GO:0050440">
    <property type="term" value="F:2-methylcitrate synthase activity"/>
    <property type="evidence" value="ECO:0007669"/>
    <property type="project" value="UniProtKB-EC"/>
</dbReference>
<dbReference type="InterPro" id="IPR016142">
    <property type="entry name" value="Citrate_synth-like_lrg_a-sub"/>
</dbReference>
<evidence type="ECO:0000256" key="2">
    <source>
        <dbReference type="ARBA" id="ARBA00005026"/>
    </source>
</evidence>
<dbReference type="EMBL" id="RJAI01000109">
    <property type="protein sequence ID" value="RNF77586.1"/>
    <property type="molecule type" value="Genomic_DNA"/>
</dbReference>
<dbReference type="InterPro" id="IPR016143">
    <property type="entry name" value="Citrate_synth-like_sm_a-sub"/>
</dbReference>
<evidence type="ECO:0000256" key="3">
    <source>
        <dbReference type="ARBA" id="ARBA00010566"/>
    </source>
</evidence>
<evidence type="ECO:0000256" key="5">
    <source>
        <dbReference type="ARBA" id="ARBA00022679"/>
    </source>
</evidence>
<evidence type="ECO:0000313" key="10">
    <source>
        <dbReference type="EMBL" id="RNF77586.1"/>
    </source>
</evidence>
<keyword evidence="4" id="KW-0816">Tricarboxylic acid cycle</keyword>
<organism evidence="10 11">
    <name type="scientific">Pseudomonas putida</name>
    <name type="common">Arthrobacter siderocapsulatus</name>
    <dbReference type="NCBI Taxonomy" id="303"/>
    <lineage>
        <taxon>Bacteria</taxon>
        <taxon>Pseudomonadati</taxon>
        <taxon>Pseudomonadota</taxon>
        <taxon>Gammaproteobacteria</taxon>
        <taxon>Pseudomonadales</taxon>
        <taxon>Pseudomonadaceae</taxon>
        <taxon>Pseudomonas</taxon>
    </lineage>
</organism>
<reference evidence="10 11" key="1">
    <citation type="submission" date="2018-10" db="EMBL/GenBank/DDBJ databases">
        <title>An outbreak of IMP-63 producing strain in France.</title>
        <authorList>
            <person name="Bour M."/>
            <person name="Liapis E."/>
            <person name="Plesiat P."/>
        </authorList>
    </citation>
    <scope>NUCLEOTIDE SEQUENCE [LARGE SCALE GENOMIC DNA]</scope>
    <source>
        <strain evidence="10 11">12917</strain>
    </source>
</reference>
<dbReference type="GO" id="GO:0005737">
    <property type="term" value="C:cytoplasm"/>
    <property type="evidence" value="ECO:0007669"/>
    <property type="project" value="InterPro"/>
</dbReference>
<dbReference type="GO" id="GO:0005975">
    <property type="term" value="P:carbohydrate metabolic process"/>
    <property type="evidence" value="ECO:0007669"/>
    <property type="project" value="TreeGrafter"/>
</dbReference>
<dbReference type="KEGG" id="ppud:DW66_2168"/>
<comment type="similarity">
    <text evidence="3 8 9">Belongs to the citrate synthase family.</text>
</comment>
<dbReference type="PANTHER" id="PTHR11739">
    <property type="entry name" value="CITRATE SYNTHASE"/>
    <property type="match status" value="1"/>
</dbReference>
<dbReference type="PROSITE" id="PS00480">
    <property type="entry name" value="CITRATE_SYNTHASE"/>
    <property type="match status" value="1"/>
</dbReference>
<dbReference type="GeneID" id="97167338"/>
<protein>
    <recommendedName>
        <fullName evidence="8">Citrate synthase</fullName>
    </recommendedName>
</protein>
<dbReference type="SUPFAM" id="SSF48256">
    <property type="entry name" value="Citrate synthase"/>
    <property type="match status" value="1"/>
</dbReference>
<dbReference type="GO" id="GO:0036440">
    <property type="term" value="F:citrate synthase activity"/>
    <property type="evidence" value="ECO:0007669"/>
    <property type="project" value="UniProtKB-EC"/>
</dbReference>
<dbReference type="NCBIfam" id="TIGR01800">
    <property type="entry name" value="cit_synth_II"/>
    <property type="match status" value="1"/>
</dbReference>
<evidence type="ECO:0000256" key="4">
    <source>
        <dbReference type="ARBA" id="ARBA00022532"/>
    </source>
</evidence>
<name>A0A059UVS9_PSEPU</name>
<dbReference type="FunFam" id="1.10.230.10:FF:000003">
    <property type="entry name" value="Citrate synthase"/>
    <property type="match status" value="1"/>
</dbReference>
<comment type="catalytic activity">
    <reaction evidence="7">
        <text>oxaloacetate + acetyl-CoA + H2O = citrate + CoA + H(+)</text>
        <dbReference type="Rhea" id="RHEA:16845"/>
        <dbReference type="ChEBI" id="CHEBI:15377"/>
        <dbReference type="ChEBI" id="CHEBI:15378"/>
        <dbReference type="ChEBI" id="CHEBI:16452"/>
        <dbReference type="ChEBI" id="CHEBI:16947"/>
        <dbReference type="ChEBI" id="CHEBI:57287"/>
        <dbReference type="ChEBI" id="CHEBI:57288"/>
        <dbReference type="EC" id="2.3.3.16"/>
    </reaction>
</comment>
<dbReference type="PIRSF" id="PIRSF001369">
    <property type="entry name" value="Citrate_synth"/>
    <property type="match status" value="1"/>
</dbReference>
<gene>
    <name evidence="10" type="ORF">EFK07_30435</name>
</gene>
<accession>A0A059UVS9</accession>
<dbReference type="UniPathway" id="UPA00223">
    <property type="reaction ID" value="UER00717"/>
</dbReference>
<dbReference type="Proteomes" id="UP000278162">
    <property type="component" value="Unassembled WGS sequence"/>
</dbReference>
<dbReference type="GO" id="GO:0019679">
    <property type="term" value="P:propionate metabolic process, methylcitrate cycle"/>
    <property type="evidence" value="ECO:0007669"/>
    <property type="project" value="TreeGrafter"/>
</dbReference>
<dbReference type="AlphaFoldDB" id="A0A059UVS9"/>
<evidence type="ECO:0000256" key="6">
    <source>
        <dbReference type="ARBA" id="ARBA00049052"/>
    </source>
</evidence>
<comment type="catalytic activity">
    <reaction evidence="6">
        <text>propanoyl-CoA + oxaloacetate + H2O = (2S,3S)-2-methylcitrate + CoA + H(+)</text>
        <dbReference type="Rhea" id="RHEA:23780"/>
        <dbReference type="ChEBI" id="CHEBI:15377"/>
        <dbReference type="ChEBI" id="CHEBI:15378"/>
        <dbReference type="ChEBI" id="CHEBI:16452"/>
        <dbReference type="ChEBI" id="CHEBI:57287"/>
        <dbReference type="ChEBI" id="CHEBI:57392"/>
        <dbReference type="ChEBI" id="CHEBI:58853"/>
        <dbReference type="EC" id="2.3.3.5"/>
    </reaction>
</comment>
<dbReference type="InterPro" id="IPR024176">
    <property type="entry name" value="Citrate_synthase_bac-typ"/>
</dbReference>
<dbReference type="NCBIfam" id="NF009006">
    <property type="entry name" value="PRK12351.1"/>
    <property type="match status" value="1"/>
</dbReference>
<keyword evidence="5 8" id="KW-0808">Transferase</keyword>
<evidence type="ECO:0000256" key="1">
    <source>
        <dbReference type="ARBA" id="ARBA00004751"/>
    </source>
</evidence>
<dbReference type="GO" id="GO:0006099">
    <property type="term" value="P:tricarboxylic acid cycle"/>
    <property type="evidence" value="ECO:0007669"/>
    <property type="project" value="UniProtKB-UniPathway"/>
</dbReference>
<evidence type="ECO:0000313" key="11">
    <source>
        <dbReference type="Proteomes" id="UP000278162"/>
    </source>
</evidence>
<proteinExistence type="inferred from homology"/>
<dbReference type="InterPro" id="IPR002020">
    <property type="entry name" value="Citrate_synthase"/>
</dbReference>